<keyword evidence="5 10" id="KW-1133">Transmembrane helix</keyword>
<accession>A0AAW1BJX4</accession>
<evidence type="ECO:0000256" key="10">
    <source>
        <dbReference type="SAM" id="Phobius"/>
    </source>
</evidence>
<evidence type="ECO:0000256" key="8">
    <source>
        <dbReference type="ARBA" id="ARBA00023228"/>
    </source>
</evidence>
<keyword evidence="12" id="KW-1185">Reference proteome</keyword>
<keyword evidence="8" id="KW-0458">Lysosome</keyword>
<keyword evidence="7" id="KW-0325">Glycoprotein</keyword>
<dbReference type="GO" id="GO:0034486">
    <property type="term" value="P:vacuolar transmembrane transport"/>
    <property type="evidence" value="ECO:0007669"/>
    <property type="project" value="TreeGrafter"/>
</dbReference>
<dbReference type="PANTHER" id="PTHR23507">
    <property type="entry name" value="ZGC:174356"/>
    <property type="match status" value="1"/>
</dbReference>
<evidence type="ECO:0000256" key="6">
    <source>
        <dbReference type="ARBA" id="ARBA00023136"/>
    </source>
</evidence>
<feature type="region of interest" description="Disordered" evidence="9">
    <location>
        <begin position="1"/>
        <end position="35"/>
    </location>
</feature>
<comment type="subcellular location">
    <subcellularLocation>
        <location evidence="1">Lysosome membrane</location>
        <topology evidence="1">Multi-pass membrane protein</topology>
    </subcellularLocation>
</comment>
<dbReference type="Proteomes" id="UP001474421">
    <property type="component" value="Unassembled WGS sequence"/>
</dbReference>
<evidence type="ECO:0000256" key="4">
    <source>
        <dbReference type="ARBA" id="ARBA00022847"/>
    </source>
</evidence>
<evidence type="ECO:0000313" key="12">
    <source>
        <dbReference type="Proteomes" id="UP001474421"/>
    </source>
</evidence>
<dbReference type="GO" id="GO:0015293">
    <property type="term" value="F:symporter activity"/>
    <property type="evidence" value="ECO:0007669"/>
    <property type="project" value="UniProtKB-KW"/>
</dbReference>
<protein>
    <submittedName>
        <fullName evidence="11">Solute carrier family 46 member 3-like</fullName>
    </submittedName>
</protein>
<dbReference type="AlphaFoldDB" id="A0AAW1BJX4"/>
<feature type="transmembrane region" description="Helical" evidence="10">
    <location>
        <begin position="127"/>
        <end position="149"/>
    </location>
</feature>
<dbReference type="InterPro" id="IPR036259">
    <property type="entry name" value="MFS_trans_sf"/>
</dbReference>
<feature type="transmembrane region" description="Helical" evidence="10">
    <location>
        <begin position="169"/>
        <end position="189"/>
    </location>
</feature>
<evidence type="ECO:0000313" key="11">
    <source>
        <dbReference type="EMBL" id="KAK9402379.1"/>
    </source>
</evidence>
<evidence type="ECO:0000256" key="9">
    <source>
        <dbReference type="SAM" id="MobiDB-lite"/>
    </source>
</evidence>
<dbReference type="PANTHER" id="PTHR23507:SF9">
    <property type="entry name" value="LYSOSOMAL PROTON-COUPLED STEROID CONJUGATE AND BILE ACID SYMPORTER SLC46A3"/>
    <property type="match status" value="1"/>
</dbReference>
<dbReference type="EMBL" id="JAOTOJ010000004">
    <property type="protein sequence ID" value="KAK9402379.1"/>
    <property type="molecule type" value="Genomic_DNA"/>
</dbReference>
<keyword evidence="2" id="KW-0813">Transport</keyword>
<evidence type="ECO:0000256" key="3">
    <source>
        <dbReference type="ARBA" id="ARBA00022692"/>
    </source>
</evidence>
<proteinExistence type="predicted"/>
<feature type="transmembrane region" description="Helical" evidence="10">
    <location>
        <begin position="263"/>
        <end position="282"/>
    </location>
</feature>
<keyword evidence="4" id="KW-0769">Symport</keyword>
<keyword evidence="6 10" id="KW-0472">Membrane</keyword>
<feature type="compositionally biased region" description="Low complexity" evidence="9">
    <location>
        <begin position="1"/>
        <end position="15"/>
    </location>
</feature>
<evidence type="ECO:0000256" key="7">
    <source>
        <dbReference type="ARBA" id="ARBA00023180"/>
    </source>
</evidence>
<comment type="caution">
    <text evidence="11">The sequence shown here is derived from an EMBL/GenBank/DDBJ whole genome shotgun (WGS) entry which is preliminary data.</text>
</comment>
<evidence type="ECO:0000256" key="2">
    <source>
        <dbReference type="ARBA" id="ARBA00022448"/>
    </source>
</evidence>
<keyword evidence="3 10" id="KW-0812">Transmembrane</keyword>
<evidence type="ECO:0000256" key="5">
    <source>
        <dbReference type="ARBA" id="ARBA00022989"/>
    </source>
</evidence>
<evidence type="ECO:0000256" key="1">
    <source>
        <dbReference type="ARBA" id="ARBA00004155"/>
    </source>
</evidence>
<sequence>MIIRSAAATREAASRVTRHAQKKGQSLGPGRSPAYKWSDIRMEQSPCSSPSSSPSAEVHRLSARDLSDFFELHESAQALGIAFSEQNFKDEENLVTRAFQDNISHCELNQSNPTYVKQKEVQEKASLFAMKTDLCGAVFSILVAFVLVANGDRYGRKISLVLPLYLRDSYLVFIGIFSYVGGSIMAAFANTTLLMMLVRVPSMLLFIPIPVIRSMLSKIVLPNEQGALFACIACLEVVTGTISITVFNTIYSMTVAWFPGFSFLLSAGFCIIPLSLMSWFMYVTWHEENYVLLINEEDCPGQNDHN</sequence>
<feature type="transmembrane region" description="Helical" evidence="10">
    <location>
        <begin position="227"/>
        <end position="251"/>
    </location>
</feature>
<dbReference type="GO" id="GO:0005765">
    <property type="term" value="C:lysosomal membrane"/>
    <property type="evidence" value="ECO:0007669"/>
    <property type="project" value="UniProtKB-SubCell"/>
</dbReference>
<gene>
    <name evidence="11" type="ORF">NXF25_010735</name>
</gene>
<name>A0AAW1BJX4_CROAD</name>
<organism evidence="11 12">
    <name type="scientific">Crotalus adamanteus</name>
    <name type="common">Eastern diamondback rattlesnake</name>
    <dbReference type="NCBI Taxonomy" id="8729"/>
    <lineage>
        <taxon>Eukaryota</taxon>
        <taxon>Metazoa</taxon>
        <taxon>Chordata</taxon>
        <taxon>Craniata</taxon>
        <taxon>Vertebrata</taxon>
        <taxon>Euteleostomi</taxon>
        <taxon>Lepidosauria</taxon>
        <taxon>Squamata</taxon>
        <taxon>Bifurcata</taxon>
        <taxon>Unidentata</taxon>
        <taxon>Episquamata</taxon>
        <taxon>Toxicofera</taxon>
        <taxon>Serpentes</taxon>
        <taxon>Colubroidea</taxon>
        <taxon>Viperidae</taxon>
        <taxon>Crotalinae</taxon>
        <taxon>Crotalus</taxon>
    </lineage>
</organism>
<dbReference type="SUPFAM" id="SSF103473">
    <property type="entry name" value="MFS general substrate transporter"/>
    <property type="match status" value="1"/>
</dbReference>
<reference evidence="11 12" key="1">
    <citation type="journal article" date="2024" name="Proc. Natl. Acad. Sci. U.S.A.">
        <title>The genetic regulatory architecture and epigenomic basis for age-related changes in rattlesnake venom.</title>
        <authorList>
            <person name="Hogan M.P."/>
            <person name="Holding M.L."/>
            <person name="Nystrom G.S."/>
            <person name="Colston T.J."/>
            <person name="Bartlett D.A."/>
            <person name="Mason A.J."/>
            <person name="Ellsworth S.A."/>
            <person name="Rautsaw R.M."/>
            <person name="Lawrence K.C."/>
            <person name="Strickland J.L."/>
            <person name="He B."/>
            <person name="Fraser P."/>
            <person name="Margres M.J."/>
            <person name="Gilbert D.M."/>
            <person name="Gibbs H.L."/>
            <person name="Parkinson C.L."/>
            <person name="Rokyta D.R."/>
        </authorList>
    </citation>
    <scope>NUCLEOTIDE SEQUENCE [LARGE SCALE GENOMIC DNA]</scope>
    <source>
        <strain evidence="11">DRR0105</strain>
    </source>
</reference>
<feature type="transmembrane region" description="Helical" evidence="10">
    <location>
        <begin position="196"/>
        <end position="215"/>
    </location>
</feature>